<dbReference type="InterPro" id="IPR050273">
    <property type="entry name" value="GppA/Ppx_hydrolase"/>
</dbReference>
<dbReference type="EC" id="3.6.1.40" evidence="3"/>
<protein>
    <submittedName>
        <fullName evidence="3">Ppx/GppA phosphatase</fullName>
        <ecNumber evidence="3">3.6.1.40</ecNumber>
    </submittedName>
</protein>
<reference evidence="3" key="2">
    <citation type="journal article" date="2014" name="ISME J.">
        <title>Microbial stratification in low pH oxic and suboxic macroscopic growths along an acid mine drainage.</title>
        <authorList>
            <person name="Mendez-Garcia C."/>
            <person name="Mesa V."/>
            <person name="Sprenger R.R."/>
            <person name="Richter M."/>
            <person name="Diez M.S."/>
            <person name="Solano J."/>
            <person name="Bargiela R."/>
            <person name="Golyshina O.V."/>
            <person name="Manteca A."/>
            <person name="Ramos J.L."/>
            <person name="Gallego J.R."/>
            <person name="Llorente I."/>
            <person name="Martins Dos Santos V.A."/>
            <person name="Jensen O.N."/>
            <person name="Pelaez A.I."/>
            <person name="Sanchez J."/>
            <person name="Ferrer M."/>
        </authorList>
    </citation>
    <scope>NUCLEOTIDE SEQUENCE</scope>
</reference>
<dbReference type="Gene3D" id="3.30.420.150">
    <property type="entry name" value="Exopolyphosphatase. Domain 2"/>
    <property type="match status" value="1"/>
</dbReference>
<dbReference type="InterPro" id="IPR043129">
    <property type="entry name" value="ATPase_NBD"/>
</dbReference>
<evidence type="ECO:0000313" key="3">
    <source>
        <dbReference type="EMBL" id="EQD38783.1"/>
    </source>
</evidence>
<keyword evidence="3" id="KW-0378">Hydrolase</keyword>
<accession>T0Z0F1</accession>
<dbReference type="SUPFAM" id="SSF53067">
    <property type="entry name" value="Actin-like ATPase domain"/>
    <property type="match status" value="2"/>
</dbReference>
<dbReference type="PANTHER" id="PTHR30005">
    <property type="entry name" value="EXOPOLYPHOSPHATASE"/>
    <property type="match status" value="1"/>
</dbReference>
<dbReference type="EMBL" id="AUZY01010416">
    <property type="protein sequence ID" value="EQD38783.1"/>
    <property type="molecule type" value="Genomic_DNA"/>
</dbReference>
<feature type="region of interest" description="Disordered" evidence="1">
    <location>
        <begin position="92"/>
        <end position="138"/>
    </location>
</feature>
<evidence type="ECO:0000259" key="2">
    <source>
        <dbReference type="Pfam" id="PF02541"/>
    </source>
</evidence>
<dbReference type="Gene3D" id="3.30.420.40">
    <property type="match status" value="1"/>
</dbReference>
<name>T0Z0F1_9ZZZZ</name>
<proteinExistence type="predicted"/>
<comment type="caution">
    <text evidence="3">The sequence shown here is derived from an EMBL/GenBank/DDBJ whole genome shotgun (WGS) entry which is preliminary data.</text>
</comment>
<dbReference type="CDD" id="cd24052">
    <property type="entry name" value="ASKHA_NBD_HpPPX-GppA-like"/>
    <property type="match status" value="1"/>
</dbReference>
<sequence length="434" mass="47286">LARAPPARADAEGYAEEWESRLGRSAGSRRLEQARAKFSAERIHALRQALGPRGRLAVLVDIERFPSLEPLLGPTAPERSSAAGSVYRHGRLNGGRMPVLSGPTGRQRTNPSCTGAGNPMTARQVHFPEPIPRTGRGTARTELGVTPLAHGAEEIGVVDLGSNSARLAIYAAAPMGPPWIVYESKELPRLATGIDERGRLTRPAQRGALETLERFQKILDDRGVRRRAAVATGVVRQAVNKSSFLSQVRQRTTLPLRVISGEEEARYAYLGVRSSLTLGDDLVADLGGGTLQLLRIRSGNPVHVVSLPLGALRMHREFLPHDPPKRRELQALRDYVDATLEDGVGWADPLPSRLVGVGGTFRATGHLLQASRHYPLVRVHGLEVGRRFLLSETARLSELPSEERRNVPGLSADRSDIILAGLVVISRLLRRVTL</sequence>
<organism evidence="3">
    <name type="scientific">mine drainage metagenome</name>
    <dbReference type="NCBI Taxonomy" id="410659"/>
    <lineage>
        <taxon>unclassified sequences</taxon>
        <taxon>metagenomes</taxon>
        <taxon>ecological metagenomes</taxon>
    </lineage>
</organism>
<feature type="non-terminal residue" evidence="3">
    <location>
        <position position="434"/>
    </location>
</feature>
<dbReference type="GO" id="GO:0008894">
    <property type="term" value="F:guanosine-5'-triphosphate,3'-diphosphate diphosphatase activity"/>
    <property type="evidence" value="ECO:0007669"/>
    <property type="project" value="UniProtKB-EC"/>
</dbReference>
<reference evidence="3" key="1">
    <citation type="submission" date="2013-08" db="EMBL/GenBank/DDBJ databases">
        <authorList>
            <person name="Mendez C."/>
            <person name="Richter M."/>
            <person name="Ferrer M."/>
            <person name="Sanchez J."/>
        </authorList>
    </citation>
    <scope>NUCLEOTIDE SEQUENCE</scope>
</reference>
<feature type="non-terminal residue" evidence="3">
    <location>
        <position position="1"/>
    </location>
</feature>
<feature type="domain" description="Ppx/GppA phosphatase N-terminal" evidence="2">
    <location>
        <begin position="179"/>
        <end position="430"/>
    </location>
</feature>
<feature type="compositionally biased region" description="Polar residues" evidence="1">
    <location>
        <begin position="104"/>
        <end position="115"/>
    </location>
</feature>
<dbReference type="PANTHER" id="PTHR30005:SF0">
    <property type="entry name" value="RETROGRADE REGULATION PROTEIN 2"/>
    <property type="match status" value="1"/>
</dbReference>
<dbReference type="AlphaFoldDB" id="T0Z0F1"/>
<gene>
    <name evidence="3" type="ORF">B1B_15660</name>
</gene>
<dbReference type="Pfam" id="PF02541">
    <property type="entry name" value="Ppx-GppA"/>
    <property type="match status" value="1"/>
</dbReference>
<evidence type="ECO:0000256" key="1">
    <source>
        <dbReference type="SAM" id="MobiDB-lite"/>
    </source>
</evidence>
<dbReference type="InterPro" id="IPR003695">
    <property type="entry name" value="Ppx_GppA_N"/>
</dbReference>